<evidence type="ECO:0000313" key="5">
    <source>
        <dbReference type="EMBL" id="KAL0948262.1"/>
    </source>
</evidence>
<reference evidence="6" key="1">
    <citation type="submission" date="2024-06" db="EMBL/GenBank/DDBJ databases">
        <title>Multi-omics analyses provide insights into the biosynthesis of the anticancer antibiotic pleurotin in Hohenbuehelia grisea.</title>
        <authorList>
            <person name="Weaver J.A."/>
            <person name="Alberti F."/>
        </authorList>
    </citation>
    <scope>NUCLEOTIDE SEQUENCE [LARGE SCALE GENOMIC DNA]</scope>
    <source>
        <strain evidence="6">T-177</strain>
    </source>
</reference>
<evidence type="ECO:0000256" key="1">
    <source>
        <dbReference type="ARBA" id="ARBA00022793"/>
    </source>
</evidence>
<feature type="domain" description="Amidohydrolase-related" evidence="4">
    <location>
        <begin position="510"/>
        <end position="775"/>
    </location>
</feature>
<evidence type="ECO:0000259" key="4">
    <source>
        <dbReference type="Pfam" id="PF04909"/>
    </source>
</evidence>
<dbReference type="InterPro" id="IPR032466">
    <property type="entry name" value="Metal_Hydrolase"/>
</dbReference>
<dbReference type="InterPro" id="IPR032675">
    <property type="entry name" value="LRR_dom_sf"/>
</dbReference>
<dbReference type="PANTHER" id="PTHR21240">
    <property type="entry name" value="2-AMINO-3-CARBOXYLMUCONATE-6-SEMIALDEHYDE DECARBOXYLASE"/>
    <property type="match status" value="1"/>
</dbReference>
<evidence type="ECO:0000256" key="2">
    <source>
        <dbReference type="ARBA" id="ARBA00023239"/>
    </source>
</evidence>
<comment type="caution">
    <text evidence="5">The sequence shown here is derived from an EMBL/GenBank/DDBJ whole genome shotgun (WGS) entry which is preliminary data.</text>
</comment>
<comment type="similarity">
    <text evidence="3">Belongs to the metallo-dependent hydrolases superfamily.</text>
</comment>
<protein>
    <recommendedName>
        <fullName evidence="4">Amidohydrolase-related domain-containing protein</fullName>
    </recommendedName>
</protein>
<keyword evidence="1 3" id="KW-0210">Decarboxylase</keyword>
<proteinExistence type="inferred from homology"/>
<dbReference type="Proteomes" id="UP001556367">
    <property type="component" value="Unassembled WGS sequence"/>
</dbReference>
<dbReference type="SUPFAM" id="SSF51556">
    <property type="entry name" value="Metallo-dependent hydrolases"/>
    <property type="match status" value="1"/>
</dbReference>
<evidence type="ECO:0000256" key="3">
    <source>
        <dbReference type="RuleBase" id="RU366045"/>
    </source>
</evidence>
<dbReference type="InterPro" id="IPR032465">
    <property type="entry name" value="ACMSD"/>
</dbReference>
<dbReference type="SUPFAM" id="SSF52047">
    <property type="entry name" value="RNI-like"/>
    <property type="match status" value="1"/>
</dbReference>
<keyword evidence="2 3" id="KW-0456">Lyase</keyword>
<sequence length="777" mass="86913">MLTTTSNPTEAIPYEIWVVVLEIVLFDGSSPYDPWKSAMMQVNRTFFRVVTELLHREVRWAVLDNQMVRSLLTLRNPSIAARVRKLSISASFTRTLPKSDSFRFILPHNLRNQWDQAQSSLFNRHASSGSMELILRPEVLRSFKAQVERSTDKEAFDIMGQAVAGMTGVTEFIFEFDGRASVSSSFLSTAWEAFGQHLRRLSLRLHAGTLEHFLRSAQFLQLDEMNLTFDTYAFRTDEPQSGQRSVSSLGPSLLCSIKCLRISSYATADLSGFFQNIGAFTHLQSLFLHLGFRPDHLDPSSSIIRFINAHADTLHSIGLTLPADSYEDAESRITYWASGSITLVPFRLSLSCLREFSYSLCIPVHMADIVAFVRCSASTLQTLRLSGCFLTHAEVCSILDIFNALPLPSRLITLSLPIGQFGAHFMDLFAEIFPYLESLELVIESVGRFNPATRVFHQTALPVRRATTPPVGETADELRANLLDIHNQRLDRMNTNNVDFMVLSCASPCVQGISDPIAAAEMAQTVNNQLAADISNNTARFGAFATLAMHNATEAAQELKRTIQELGFLGALLNDYQQSGPDTTTLLFYDTPDYDPFWQMVTDLDVPVYLHPRTNIAQIGNLAYAHAPFLRGPAQEFAATLSTHILGLCTNGVFDRFPKLKVIVGHLGERIPSDLVRIDNQLKRQIAANMPMKLNVTAYWKTNLFETTSGNFATDLLKFHIDQIGLDRILYSVDYPYVAIEDGTEWVDGLERTARMNARDVLALKRGNAIILLGLDK</sequence>
<evidence type="ECO:0000313" key="6">
    <source>
        <dbReference type="Proteomes" id="UP001556367"/>
    </source>
</evidence>
<gene>
    <name evidence="5" type="ORF">HGRIS_010858</name>
</gene>
<name>A0ABR3IY31_9AGAR</name>
<dbReference type="Pfam" id="PF04909">
    <property type="entry name" value="Amidohydro_2"/>
    <property type="match status" value="1"/>
</dbReference>
<accession>A0ABR3IY31</accession>
<dbReference type="Gene3D" id="3.80.10.10">
    <property type="entry name" value="Ribonuclease Inhibitor"/>
    <property type="match status" value="1"/>
</dbReference>
<dbReference type="EMBL" id="JASNQZ010000014">
    <property type="protein sequence ID" value="KAL0948262.1"/>
    <property type="molecule type" value="Genomic_DNA"/>
</dbReference>
<dbReference type="Gene3D" id="3.20.20.140">
    <property type="entry name" value="Metal-dependent hydrolases"/>
    <property type="match status" value="1"/>
</dbReference>
<dbReference type="PANTHER" id="PTHR21240:SF31">
    <property type="entry name" value="AMIDOHYDROLASE FAMILY PROTEIN (AFU_ORTHOLOGUE AFUA_7G05840)"/>
    <property type="match status" value="1"/>
</dbReference>
<organism evidence="5 6">
    <name type="scientific">Hohenbuehelia grisea</name>
    <dbReference type="NCBI Taxonomy" id="104357"/>
    <lineage>
        <taxon>Eukaryota</taxon>
        <taxon>Fungi</taxon>
        <taxon>Dikarya</taxon>
        <taxon>Basidiomycota</taxon>
        <taxon>Agaricomycotina</taxon>
        <taxon>Agaricomycetes</taxon>
        <taxon>Agaricomycetidae</taxon>
        <taxon>Agaricales</taxon>
        <taxon>Pleurotineae</taxon>
        <taxon>Pleurotaceae</taxon>
        <taxon>Hohenbuehelia</taxon>
    </lineage>
</organism>
<dbReference type="InterPro" id="IPR006680">
    <property type="entry name" value="Amidohydro-rel"/>
</dbReference>
<keyword evidence="6" id="KW-1185">Reference proteome</keyword>